<dbReference type="Proteomes" id="UP001497644">
    <property type="component" value="Chromosome 4"/>
</dbReference>
<comment type="similarity">
    <text evidence="2">Belongs to the THAP1 family.</text>
</comment>
<comment type="subcellular location">
    <subcellularLocation>
        <location evidence="1">Nucleus</location>
        <location evidence="1">Nucleoplasm</location>
    </subcellularLocation>
</comment>
<keyword evidence="10" id="KW-0539">Nucleus</keyword>
<keyword evidence="5" id="KW-0862">Zinc</keyword>
<dbReference type="SMART" id="SM00692">
    <property type="entry name" value="DM3"/>
    <property type="match status" value="1"/>
</dbReference>
<dbReference type="AlphaFoldDB" id="A0AAV2NQG3"/>
<evidence type="ECO:0000256" key="12">
    <source>
        <dbReference type="PROSITE-ProRule" id="PRU00309"/>
    </source>
</evidence>
<organism evidence="15 16">
    <name type="scientific">Lasius platythorax</name>
    <dbReference type="NCBI Taxonomy" id="488582"/>
    <lineage>
        <taxon>Eukaryota</taxon>
        <taxon>Metazoa</taxon>
        <taxon>Ecdysozoa</taxon>
        <taxon>Arthropoda</taxon>
        <taxon>Hexapoda</taxon>
        <taxon>Insecta</taxon>
        <taxon>Pterygota</taxon>
        <taxon>Neoptera</taxon>
        <taxon>Endopterygota</taxon>
        <taxon>Hymenoptera</taxon>
        <taxon>Apocrita</taxon>
        <taxon>Aculeata</taxon>
        <taxon>Formicoidea</taxon>
        <taxon>Formicidae</taxon>
        <taxon>Formicinae</taxon>
        <taxon>Lasius</taxon>
        <taxon>Lasius</taxon>
    </lineage>
</organism>
<dbReference type="PANTHER" id="PTHR46600:SF1">
    <property type="entry name" value="THAP DOMAIN-CONTAINING PROTEIN 1"/>
    <property type="match status" value="1"/>
</dbReference>
<accession>A0AAV2NQG3</accession>
<dbReference type="SMART" id="SM00980">
    <property type="entry name" value="THAP"/>
    <property type="match status" value="1"/>
</dbReference>
<evidence type="ECO:0000256" key="11">
    <source>
        <dbReference type="ARBA" id="ARBA00023306"/>
    </source>
</evidence>
<dbReference type="PROSITE" id="PS50950">
    <property type="entry name" value="ZF_THAP"/>
    <property type="match status" value="1"/>
</dbReference>
<name>A0AAV2NQG3_9HYME</name>
<evidence type="ECO:0000256" key="1">
    <source>
        <dbReference type="ARBA" id="ARBA00004642"/>
    </source>
</evidence>
<keyword evidence="3" id="KW-0479">Metal-binding</keyword>
<evidence type="ECO:0000256" key="2">
    <source>
        <dbReference type="ARBA" id="ARBA00006177"/>
    </source>
</evidence>
<evidence type="ECO:0000256" key="10">
    <source>
        <dbReference type="ARBA" id="ARBA00023242"/>
    </source>
</evidence>
<dbReference type="SUPFAM" id="SSF57716">
    <property type="entry name" value="Glucocorticoid receptor-like (DNA-binding domain)"/>
    <property type="match status" value="1"/>
</dbReference>
<evidence type="ECO:0000256" key="13">
    <source>
        <dbReference type="SAM" id="Coils"/>
    </source>
</evidence>
<gene>
    <name evidence="15" type="ORF">LPLAT_LOCUS8460</name>
</gene>
<dbReference type="GO" id="GO:0005654">
    <property type="term" value="C:nucleoplasm"/>
    <property type="evidence" value="ECO:0007669"/>
    <property type="project" value="UniProtKB-SubCell"/>
</dbReference>
<sequence length="326" mass="37717">MPARCVVEKCESRKVKNCGISFFKFPLSDPDLLSKWTAAISRIFWIPTTFCEICELHFKENYFSGTKRKRLKPNAVPTENLDILIQSEVPSTSGNDIQVEFGPSEEIIIGSQAPSIIESDMQTDNVFAPSEEIITGSQAPSIIESDMQTDNVFAPSEENIRNKRKAMDELGEAHLRMQQFEKDIKHLKTHIQSLTESHNSELEEQAQMFRRLLQEQKDKMRQKLQNATKKLKLLNRQKKKRDAKIDNLLKQAKDKKILDNESYNILHKDFKSTFAHLVHNEQRNQNKKSSKGRRYDDEVCVCFSFHFGLIISSKRSACFFNFACYN</sequence>
<dbReference type="GO" id="GO:0043565">
    <property type="term" value="F:sequence-specific DNA binding"/>
    <property type="evidence" value="ECO:0007669"/>
    <property type="project" value="InterPro"/>
</dbReference>
<evidence type="ECO:0000256" key="4">
    <source>
        <dbReference type="ARBA" id="ARBA00022771"/>
    </source>
</evidence>
<dbReference type="InterPro" id="IPR026516">
    <property type="entry name" value="THAP1/10"/>
</dbReference>
<keyword evidence="7 13" id="KW-0175">Coiled coil</keyword>
<protein>
    <recommendedName>
        <fullName evidence="14">THAP-type domain-containing protein</fullName>
    </recommendedName>
</protein>
<evidence type="ECO:0000256" key="7">
    <source>
        <dbReference type="ARBA" id="ARBA00023054"/>
    </source>
</evidence>
<evidence type="ECO:0000256" key="8">
    <source>
        <dbReference type="ARBA" id="ARBA00023125"/>
    </source>
</evidence>
<keyword evidence="8 12" id="KW-0238">DNA-binding</keyword>
<evidence type="ECO:0000256" key="5">
    <source>
        <dbReference type="ARBA" id="ARBA00022833"/>
    </source>
</evidence>
<evidence type="ECO:0000256" key="3">
    <source>
        <dbReference type="ARBA" id="ARBA00022723"/>
    </source>
</evidence>
<proteinExistence type="inferred from homology"/>
<evidence type="ECO:0000313" key="16">
    <source>
        <dbReference type="Proteomes" id="UP001497644"/>
    </source>
</evidence>
<dbReference type="EMBL" id="OZ034827">
    <property type="protein sequence ID" value="CAL1682557.1"/>
    <property type="molecule type" value="Genomic_DNA"/>
</dbReference>
<reference evidence="15" key="1">
    <citation type="submission" date="2024-04" db="EMBL/GenBank/DDBJ databases">
        <authorList>
            <consortium name="Molecular Ecology Group"/>
        </authorList>
    </citation>
    <scope>NUCLEOTIDE SEQUENCE</scope>
</reference>
<dbReference type="PANTHER" id="PTHR46600">
    <property type="entry name" value="THAP DOMAIN-CONTAINING"/>
    <property type="match status" value="1"/>
</dbReference>
<evidence type="ECO:0000256" key="9">
    <source>
        <dbReference type="ARBA" id="ARBA00023163"/>
    </source>
</evidence>
<dbReference type="GO" id="GO:0008270">
    <property type="term" value="F:zinc ion binding"/>
    <property type="evidence" value="ECO:0007669"/>
    <property type="project" value="UniProtKB-KW"/>
</dbReference>
<feature type="coiled-coil region" evidence="13">
    <location>
        <begin position="163"/>
        <end position="251"/>
    </location>
</feature>
<keyword evidence="6" id="KW-0805">Transcription regulation</keyword>
<feature type="domain" description="THAP-type" evidence="14">
    <location>
        <begin position="1"/>
        <end position="80"/>
    </location>
</feature>
<keyword evidence="9" id="KW-0804">Transcription</keyword>
<dbReference type="InterPro" id="IPR006612">
    <property type="entry name" value="THAP_Znf"/>
</dbReference>
<evidence type="ECO:0000259" key="14">
    <source>
        <dbReference type="PROSITE" id="PS50950"/>
    </source>
</evidence>
<keyword evidence="11" id="KW-0131">Cell cycle</keyword>
<evidence type="ECO:0000313" key="15">
    <source>
        <dbReference type="EMBL" id="CAL1682557.1"/>
    </source>
</evidence>
<keyword evidence="16" id="KW-1185">Reference proteome</keyword>
<keyword evidence="4 12" id="KW-0863">Zinc-finger</keyword>
<evidence type="ECO:0000256" key="6">
    <source>
        <dbReference type="ARBA" id="ARBA00023015"/>
    </source>
</evidence>
<dbReference type="Pfam" id="PF05485">
    <property type="entry name" value="THAP"/>
    <property type="match status" value="1"/>
</dbReference>